<dbReference type="GO" id="GO:0016491">
    <property type="term" value="F:oxidoreductase activity"/>
    <property type="evidence" value="ECO:0007669"/>
    <property type="project" value="UniProtKB-ARBA"/>
</dbReference>
<dbReference type="InterPro" id="IPR004017">
    <property type="entry name" value="Cys_rich_dom"/>
</dbReference>
<dbReference type="EMBL" id="DSGB01000004">
    <property type="protein sequence ID" value="HER95796.1"/>
    <property type="molecule type" value="Genomic_DNA"/>
</dbReference>
<name>A0A7V2F5X3_RHOMR</name>
<feature type="domain" description="Cysteine-rich" evidence="1">
    <location>
        <begin position="3"/>
        <end position="83"/>
    </location>
</feature>
<sequence>MTVALFVPCYVDQCYPQVAWAALQLLERLGCRVVVPLAQTCCGQPLANAGFAALARPVEEHFVEVFAPYDYIVAPSGSCVYHVRHHLRASSPAAHRVQERTYELCQFVHAVLRVDRVAATFPHRVVVHDSCHGLRGLGLGRPSERILPPYHVVRDLLRHVEGLQLVELSRTDECCGFGGTFSVEEAAVSVRMGRDRLADFLTAGAEVVASTDMSCLMHLEGLARRQKLPLRFMHVAEILARSA</sequence>
<gene>
    <name evidence="2" type="ORF">ENO59_04685</name>
</gene>
<evidence type="ECO:0000313" key="2">
    <source>
        <dbReference type="EMBL" id="HER95796.1"/>
    </source>
</evidence>
<dbReference type="PANTHER" id="PTHR30296">
    <property type="entry name" value="UNCHARACTERIZED PROTEIN YKGE"/>
    <property type="match status" value="1"/>
</dbReference>
<comment type="caution">
    <text evidence="2">The sequence shown here is derived from an EMBL/GenBank/DDBJ whole genome shotgun (WGS) entry which is preliminary data.</text>
</comment>
<dbReference type="Pfam" id="PF02754">
    <property type="entry name" value="CCG"/>
    <property type="match status" value="2"/>
</dbReference>
<evidence type="ECO:0000259" key="1">
    <source>
        <dbReference type="Pfam" id="PF02754"/>
    </source>
</evidence>
<dbReference type="AlphaFoldDB" id="A0A7V2F5X3"/>
<dbReference type="PANTHER" id="PTHR30296:SF0">
    <property type="entry name" value="LACTATE UTILIZATION PROTEIN A"/>
    <property type="match status" value="1"/>
</dbReference>
<accession>A0A7V2F5X3</accession>
<dbReference type="GO" id="GO:0005829">
    <property type="term" value="C:cytosol"/>
    <property type="evidence" value="ECO:0007669"/>
    <property type="project" value="TreeGrafter"/>
</dbReference>
<reference evidence="2" key="1">
    <citation type="journal article" date="2020" name="mSystems">
        <title>Genome- and Community-Level Interaction Insights into Carbon Utilization and Element Cycling Functions of Hydrothermarchaeota in Hydrothermal Sediment.</title>
        <authorList>
            <person name="Zhou Z."/>
            <person name="Liu Y."/>
            <person name="Xu W."/>
            <person name="Pan J."/>
            <person name="Luo Z.H."/>
            <person name="Li M."/>
        </authorList>
    </citation>
    <scope>NUCLEOTIDE SEQUENCE [LARGE SCALE GENOMIC DNA]</scope>
    <source>
        <strain evidence="2">SpSt-143</strain>
    </source>
</reference>
<feature type="domain" description="Cysteine-rich" evidence="1">
    <location>
        <begin position="125"/>
        <end position="219"/>
    </location>
</feature>
<organism evidence="2">
    <name type="scientific">Rhodothermus marinus</name>
    <name type="common">Rhodothermus obamensis</name>
    <dbReference type="NCBI Taxonomy" id="29549"/>
    <lineage>
        <taxon>Bacteria</taxon>
        <taxon>Pseudomonadati</taxon>
        <taxon>Rhodothermota</taxon>
        <taxon>Rhodothermia</taxon>
        <taxon>Rhodothermales</taxon>
        <taxon>Rhodothermaceae</taxon>
        <taxon>Rhodothermus</taxon>
    </lineage>
</organism>
<protein>
    <submittedName>
        <fullName evidence="2">(Fe-S)-binding protein</fullName>
    </submittedName>
</protein>
<proteinExistence type="predicted"/>